<dbReference type="GO" id="GO:0016020">
    <property type="term" value="C:membrane"/>
    <property type="evidence" value="ECO:0007669"/>
    <property type="project" value="GOC"/>
</dbReference>
<keyword evidence="13" id="KW-1185">Reference proteome</keyword>
<comment type="subcellular location">
    <subcellularLocation>
        <location evidence="1">Endoplasmic reticulum membrane</location>
        <topology evidence="1">Multi-pass membrane protein</topology>
    </subcellularLocation>
</comment>
<dbReference type="Proteomes" id="UP000198253">
    <property type="component" value="Chromosome I"/>
</dbReference>
<feature type="transmembrane region" description="Helical" evidence="11">
    <location>
        <begin position="190"/>
        <end position="220"/>
    </location>
</feature>
<organism evidence="12 13">
    <name type="scientific">Micromonospora echinospora</name>
    <name type="common">Micromonospora purpurea</name>
    <dbReference type="NCBI Taxonomy" id="1877"/>
    <lineage>
        <taxon>Bacteria</taxon>
        <taxon>Bacillati</taxon>
        <taxon>Actinomycetota</taxon>
        <taxon>Actinomycetes</taxon>
        <taxon>Micromonosporales</taxon>
        <taxon>Micromonosporaceae</taxon>
        <taxon>Micromonospora</taxon>
    </lineage>
</organism>
<keyword evidence="4 12" id="KW-0328">Glycosyltransferase</keyword>
<dbReference type="GO" id="GO:0000009">
    <property type="term" value="F:alpha-1,6-mannosyltransferase activity"/>
    <property type="evidence" value="ECO:0007669"/>
    <property type="project" value="InterPro"/>
</dbReference>
<feature type="transmembrane region" description="Helical" evidence="11">
    <location>
        <begin position="319"/>
        <end position="337"/>
    </location>
</feature>
<dbReference type="InParanoid" id="A0A1C4U937"/>
<feature type="transmembrane region" description="Helical" evidence="11">
    <location>
        <begin position="369"/>
        <end position="390"/>
    </location>
</feature>
<dbReference type="RefSeq" id="WP_231931553.1">
    <property type="nucleotide sequence ID" value="NZ_LT607413.1"/>
</dbReference>
<dbReference type="EMBL" id="LT607413">
    <property type="protein sequence ID" value="SCE68205.1"/>
    <property type="molecule type" value="Genomic_DNA"/>
</dbReference>
<comment type="pathway">
    <text evidence="2">Glycolipid biosynthesis; glycosylphosphatidylinositol-anchor biosynthesis.</text>
</comment>
<dbReference type="AlphaFoldDB" id="A0A1C4U937"/>
<dbReference type="InterPro" id="IPR007315">
    <property type="entry name" value="PIG-V/Gpi18"/>
</dbReference>
<keyword evidence="3" id="KW-0337">GPI-anchor biosynthesis</keyword>
<feature type="transmembrane region" description="Helical" evidence="11">
    <location>
        <begin position="121"/>
        <end position="141"/>
    </location>
</feature>
<keyword evidence="5 12" id="KW-0808">Transferase</keyword>
<reference evidence="13" key="1">
    <citation type="submission" date="2016-06" db="EMBL/GenBank/DDBJ databases">
        <authorList>
            <person name="Varghese N."/>
            <person name="Submissions Spin"/>
        </authorList>
    </citation>
    <scope>NUCLEOTIDE SEQUENCE [LARGE SCALE GENOMIC DNA]</scope>
    <source>
        <strain evidence="13">DSM 43816</strain>
    </source>
</reference>
<feature type="transmembrane region" description="Helical" evidence="11">
    <location>
        <begin position="232"/>
        <end position="251"/>
    </location>
</feature>
<dbReference type="PANTHER" id="PTHR12468">
    <property type="entry name" value="GPI MANNOSYLTRANSFERASE 2"/>
    <property type="match status" value="1"/>
</dbReference>
<evidence type="ECO:0000313" key="13">
    <source>
        <dbReference type="Proteomes" id="UP000198253"/>
    </source>
</evidence>
<evidence type="ECO:0000256" key="5">
    <source>
        <dbReference type="ARBA" id="ARBA00022679"/>
    </source>
</evidence>
<evidence type="ECO:0000313" key="12">
    <source>
        <dbReference type="EMBL" id="SCE68205.1"/>
    </source>
</evidence>
<keyword evidence="9 11" id="KW-0472">Membrane</keyword>
<sequence length="392" mass="41484">MTAAPLDSRPLPTHPHAPASHRVPHGHNRLRAAVRTFAPAVAAFAAARVAGLVVLTLWNGGGFNDLLALLAGYDGAWYLGIAADGYGGPGIGERDLAFFPLYPMLIAGLEPLLPLGARNTALLIGWVAALVAAAGLFALGSHLHDRRVGFALAVLWGCLPHSVVLTMAYTEALFTALAVWALLALLRRNWLTAGVLCLVAGLSRPTATALIGVVGLAGLIAVFRRQDGWRPWAAVVMAPLGWIGYIGWVAVQTGRIDGWFHLQRAGWGSYFDGGRYTLRVAHDLLGKASALNLVVVTLLLFAAATLVVLGLLDRQPWQLVVFGLVMVVMTVGSAGYYHSKGRFLLPAATLLLPLAVVLGRAGRAKAGTVLVALALASAWYGGHLMLIWTYSP</sequence>
<keyword evidence="7" id="KW-0256">Endoplasmic reticulum</keyword>
<evidence type="ECO:0000256" key="4">
    <source>
        <dbReference type="ARBA" id="ARBA00022676"/>
    </source>
</evidence>
<protein>
    <submittedName>
        <fullName evidence="12">Mannosyltransferase (PIG-V)</fullName>
    </submittedName>
</protein>
<evidence type="ECO:0000256" key="9">
    <source>
        <dbReference type="ARBA" id="ARBA00023136"/>
    </source>
</evidence>
<dbReference type="UniPathway" id="UPA00196"/>
<accession>A0A1C4U937</accession>
<keyword evidence="8 11" id="KW-1133">Transmembrane helix</keyword>
<dbReference type="PANTHER" id="PTHR12468:SF2">
    <property type="entry name" value="GPI MANNOSYLTRANSFERASE 2"/>
    <property type="match status" value="1"/>
</dbReference>
<evidence type="ECO:0000256" key="2">
    <source>
        <dbReference type="ARBA" id="ARBA00004687"/>
    </source>
</evidence>
<feature type="transmembrane region" description="Helical" evidence="11">
    <location>
        <begin position="290"/>
        <end position="312"/>
    </location>
</feature>
<gene>
    <name evidence="12" type="ORF">GA0070618_0123</name>
</gene>
<name>A0A1C4U937_MICEC</name>
<evidence type="ECO:0000256" key="11">
    <source>
        <dbReference type="SAM" id="Phobius"/>
    </source>
</evidence>
<dbReference type="GO" id="GO:0004376">
    <property type="term" value="F:GPI mannosyltransferase activity"/>
    <property type="evidence" value="ECO:0007669"/>
    <property type="project" value="InterPro"/>
</dbReference>
<keyword evidence="6 11" id="KW-0812">Transmembrane</keyword>
<feature type="transmembrane region" description="Helical" evidence="11">
    <location>
        <begin position="37"/>
        <end position="58"/>
    </location>
</feature>
<evidence type="ECO:0000256" key="1">
    <source>
        <dbReference type="ARBA" id="ARBA00004477"/>
    </source>
</evidence>
<evidence type="ECO:0000256" key="7">
    <source>
        <dbReference type="ARBA" id="ARBA00022824"/>
    </source>
</evidence>
<dbReference type="GO" id="GO:0006506">
    <property type="term" value="P:GPI anchor biosynthetic process"/>
    <property type="evidence" value="ECO:0007669"/>
    <property type="project" value="UniProtKB-UniPathway"/>
</dbReference>
<evidence type="ECO:0000256" key="6">
    <source>
        <dbReference type="ARBA" id="ARBA00022692"/>
    </source>
</evidence>
<feature type="transmembrane region" description="Helical" evidence="11">
    <location>
        <begin position="343"/>
        <end position="362"/>
    </location>
</feature>
<evidence type="ECO:0000256" key="8">
    <source>
        <dbReference type="ARBA" id="ARBA00022989"/>
    </source>
</evidence>
<evidence type="ECO:0000256" key="10">
    <source>
        <dbReference type="SAM" id="MobiDB-lite"/>
    </source>
</evidence>
<feature type="region of interest" description="Disordered" evidence="10">
    <location>
        <begin position="1"/>
        <end position="24"/>
    </location>
</feature>
<evidence type="ECO:0000256" key="3">
    <source>
        <dbReference type="ARBA" id="ARBA00022502"/>
    </source>
</evidence>
<proteinExistence type="predicted"/>